<dbReference type="GO" id="GO:0000993">
    <property type="term" value="F:RNA polymerase II complex binding"/>
    <property type="evidence" value="ECO:0007669"/>
    <property type="project" value="TreeGrafter"/>
</dbReference>
<keyword evidence="2" id="KW-0802">TPR repeat</keyword>
<evidence type="ECO:0000313" key="3">
    <source>
        <dbReference type="EnsemblMetazoa" id="XP_016838547"/>
    </source>
</evidence>
<reference evidence="3" key="1">
    <citation type="submission" date="2021-01" db="UniProtKB">
        <authorList>
            <consortium name="EnsemblMetazoa"/>
        </authorList>
    </citation>
    <scope>IDENTIFICATION</scope>
</reference>
<evidence type="ECO:0000313" key="4">
    <source>
        <dbReference type="Proteomes" id="UP000002358"/>
    </source>
</evidence>
<dbReference type="GeneID" id="103316653"/>
<dbReference type="OrthoDB" id="343875at2759"/>
<name>A0A7M7IW57_NASVI</name>
<dbReference type="PANTHER" id="PTHR14027">
    <property type="entry name" value="RNA POLYMERASE-ASSOCIATED PROTEIN CTR9"/>
    <property type="match status" value="1"/>
</dbReference>
<keyword evidence="1" id="KW-0677">Repeat</keyword>
<proteinExistence type="predicted"/>
<dbReference type="AlphaFoldDB" id="A0A7M7IW57"/>
<organism evidence="3 4">
    <name type="scientific">Nasonia vitripennis</name>
    <name type="common">Parasitic wasp</name>
    <dbReference type="NCBI Taxonomy" id="7425"/>
    <lineage>
        <taxon>Eukaryota</taxon>
        <taxon>Metazoa</taxon>
        <taxon>Ecdysozoa</taxon>
        <taxon>Arthropoda</taxon>
        <taxon>Hexapoda</taxon>
        <taxon>Insecta</taxon>
        <taxon>Pterygota</taxon>
        <taxon>Neoptera</taxon>
        <taxon>Endopterygota</taxon>
        <taxon>Hymenoptera</taxon>
        <taxon>Apocrita</taxon>
        <taxon>Proctotrupomorpha</taxon>
        <taxon>Chalcidoidea</taxon>
        <taxon>Pteromalidae</taxon>
        <taxon>Pteromalinae</taxon>
        <taxon>Nasonia</taxon>
    </lineage>
</organism>
<sequence>MYSFSLNISRNIRLKRIVKILESSRVHANNEYHDYEKDQMRPLDMLAALYIEEANRENNKKKKKDFLNKVSLLYTASDKIPVHNQNQLIGKAYFCLFNSYELDQVNSY</sequence>
<dbReference type="PANTHER" id="PTHR14027:SF2">
    <property type="entry name" value="RNA POLYMERASE-ASSOCIATED PROTEIN CTR9 HOMOLOG"/>
    <property type="match status" value="1"/>
</dbReference>
<evidence type="ECO:0000256" key="1">
    <source>
        <dbReference type="ARBA" id="ARBA00022737"/>
    </source>
</evidence>
<keyword evidence="4" id="KW-1185">Reference proteome</keyword>
<dbReference type="GO" id="GO:0006368">
    <property type="term" value="P:transcription elongation by RNA polymerase II"/>
    <property type="evidence" value="ECO:0007669"/>
    <property type="project" value="TreeGrafter"/>
</dbReference>
<dbReference type="InParanoid" id="A0A7M7IW57"/>
<accession>A0A7M7IW57</accession>
<dbReference type="RefSeq" id="XP_016838547.1">
    <property type="nucleotide sequence ID" value="XM_016983058.3"/>
</dbReference>
<evidence type="ECO:0000256" key="2">
    <source>
        <dbReference type="ARBA" id="ARBA00022803"/>
    </source>
</evidence>
<dbReference type="EnsemblMetazoa" id="XM_016983058">
    <property type="protein sequence ID" value="XP_016838547"/>
    <property type="gene ID" value="LOC103316653"/>
</dbReference>
<protein>
    <submittedName>
        <fullName evidence="3">Uncharacterized protein</fullName>
    </submittedName>
</protein>
<dbReference type="Proteomes" id="UP000002358">
    <property type="component" value="Chromosome 2"/>
</dbReference>
<dbReference type="GO" id="GO:0016593">
    <property type="term" value="C:Cdc73/Paf1 complex"/>
    <property type="evidence" value="ECO:0007669"/>
    <property type="project" value="TreeGrafter"/>
</dbReference>
<dbReference type="InterPro" id="IPR031101">
    <property type="entry name" value="Ctr9"/>
</dbReference>
<dbReference type="SMR" id="A0A7M7IW57"/>
<dbReference type="GO" id="GO:0006355">
    <property type="term" value="P:regulation of DNA-templated transcription"/>
    <property type="evidence" value="ECO:0007669"/>
    <property type="project" value="InterPro"/>
</dbReference>